<evidence type="ECO:0000256" key="4">
    <source>
        <dbReference type="SAM" id="MobiDB-lite"/>
    </source>
</evidence>
<keyword evidence="3" id="KW-0807">Transducer</keyword>
<keyword evidence="1" id="KW-0488">Methylation</keyword>
<feature type="region of interest" description="Disordered" evidence="4">
    <location>
        <begin position="279"/>
        <end position="299"/>
    </location>
</feature>
<feature type="transmembrane region" description="Helical" evidence="5">
    <location>
        <begin position="185"/>
        <end position="208"/>
    </location>
</feature>
<feature type="domain" description="Methyl-accepting transducer" evidence="6">
    <location>
        <begin position="267"/>
        <end position="496"/>
    </location>
</feature>
<dbReference type="InterPro" id="IPR004089">
    <property type="entry name" value="MCPsignal_dom"/>
</dbReference>
<dbReference type="InterPro" id="IPR003660">
    <property type="entry name" value="HAMP_dom"/>
</dbReference>
<evidence type="ECO:0000256" key="2">
    <source>
        <dbReference type="ARBA" id="ARBA00029447"/>
    </source>
</evidence>
<feature type="domain" description="HAMP" evidence="7">
    <location>
        <begin position="210"/>
        <end position="262"/>
    </location>
</feature>
<feature type="compositionally biased region" description="Polar residues" evidence="4">
    <location>
        <begin position="280"/>
        <end position="299"/>
    </location>
</feature>
<dbReference type="Gene3D" id="1.10.287.950">
    <property type="entry name" value="Methyl-accepting chemotaxis protein"/>
    <property type="match status" value="1"/>
</dbReference>
<dbReference type="CDD" id="cd19411">
    <property type="entry name" value="MCP2201-like_sensor"/>
    <property type="match status" value="1"/>
</dbReference>
<evidence type="ECO:0000256" key="3">
    <source>
        <dbReference type="PROSITE-ProRule" id="PRU00284"/>
    </source>
</evidence>
<dbReference type="InterPro" id="IPR004090">
    <property type="entry name" value="Chemotax_Me-accpt_rcpt"/>
</dbReference>
<feature type="transmembrane region" description="Helical" evidence="5">
    <location>
        <begin position="12"/>
        <end position="29"/>
    </location>
</feature>
<evidence type="ECO:0000259" key="6">
    <source>
        <dbReference type="PROSITE" id="PS50111"/>
    </source>
</evidence>
<keyword evidence="5" id="KW-1133">Transmembrane helix</keyword>
<dbReference type="PROSITE" id="PS50111">
    <property type="entry name" value="CHEMOTAXIS_TRANSDUC_2"/>
    <property type="match status" value="1"/>
</dbReference>
<keyword evidence="9" id="KW-1185">Reference proteome</keyword>
<dbReference type="Proteomes" id="UP000449678">
    <property type="component" value="Unassembled WGS sequence"/>
</dbReference>
<dbReference type="PRINTS" id="PR00260">
    <property type="entry name" value="CHEMTRNSDUCR"/>
</dbReference>
<keyword evidence="5" id="KW-0472">Membrane</keyword>
<dbReference type="SMART" id="SM00304">
    <property type="entry name" value="HAMP"/>
    <property type="match status" value="1"/>
</dbReference>
<evidence type="ECO:0000256" key="1">
    <source>
        <dbReference type="ARBA" id="ARBA00022481"/>
    </source>
</evidence>
<dbReference type="PANTHER" id="PTHR43531">
    <property type="entry name" value="PROTEIN ICFG"/>
    <property type="match status" value="1"/>
</dbReference>
<dbReference type="SUPFAM" id="SSF58104">
    <property type="entry name" value="Methyl-accepting chemotaxis protein (MCP) signaling domain"/>
    <property type="match status" value="1"/>
</dbReference>
<comment type="similarity">
    <text evidence="2">Belongs to the methyl-accepting chemotaxis (MCP) protein family.</text>
</comment>
<dbReference type="SMART" id="SM00283">
    <property type="entry name" value="MA"/>
    <property type="match status" value="1"/>
</dbReference>
<dbReference type="InterPro" id="IPR051310">
    <property type="entry name" value="MCP_chemotaxis"/>
</dbReference>
<dbReference type="PANTHER" id="PTHR43531:SF14">
    <property type="entry name" value="METHYL-ACCEPTING CHEMOTAXIS PROTEIN I-RELATED"/>
    <property type="match status" value="1"/>
</dbReference>
<evidence type="ECO:0000256" key="5">
    <source>
        <dbReference type="SAM" id="Phobius"/>
    </source>
</evidence>
<dbReference type="Pfam" id="PF00015">
    <property type="entry name" value="MCPsignal"/>
    <property type="match status" value="1"/>
</dbReference>
<name>A0ABW9V8K2_9BURK</name>
<protein>
    <submittedName>
        <fullName evidence="8">HAMP domain-containing protein</fullName>
    </submittedName>
</protein>
<dbReference type="RefSeq" id="WP_160991224.1">
    <property type="nucleotide sequence ID" value="NZ_WWCO01000010.1"/>
</dbReference>
<keyword evidence="5" id="KW-0812">Transmembrane</keyword>
<dbReference type="PROSITE" id="PS50885">
    <property type="entry name" value="HAMP"/>
    <property type="match status" value="1"/>
</dbReference>
<dbReference type="CDD" id="cd11386">
    <property type="entry name" value="MCP_signal"/>
    <property type="match status" value="1"/>
</dbReference>
<proteinExistence type="inferred from homology"/>
<dbReference type="InterPro" id="IPR024478">
    <property type="entry name" value="HlyB_4HB_MCP"/>
</dbReference>
<comment type="caution">
    <text evidence="8">The sequence shown here is derived from an EMBL/GenBank/DDBJ whole genome shotgun (WGS) entry which is preliminary data.</text>
</comment>
<evidence type="ECO:0000259" key="7">
    <source>
        <dbReference type="PROSITE" id="PS50885"/>
    </source>
</evidence>
<dbReference type="EMBL" id="WWCO01000010">
    <property type="protein sequence ID" value="MYM35855.1"/>
    <property type="molecule type" value="Genomic_DNA"/>
</dbReference>
<gene>
    <name evidence="8" type="ORF">GTP38_16085</name>
</gene>
<dbReference type="Pfam" id="PF12729">
    <property type="entry name" value="4HB_MCP_1"/>
    <property type="match status" value="1"/>
</dbReference>
<reference evidence="8 9" key="1">
    <citation type="submission" date="2019-12" db="EMBL/GenBank/DDBJ databases">
        <title>Novel species isolated from a subtropical stream in China.</title>
        <authorList>
            <person name="Lu H."/>
        </authorList>
    </citation>
    <scope>NUCLEOTIDE SEQUENCE [LARGE SCALE GENOMIC DNA]</scope>
    <source>
        <strain evidence="8 9">FT94W</strain>
    </source>
</reference>
<dbReference type="InterPro" id="IPR047347">
    <property type="entry name" value="YvaQ-like_sensor"/>
</dbReference>
<dbReference type="Pfam" id="PF00672">
    <property type="entry name" value="HAMP"/>
    <property type="match status" value="1"/>
</dbReference>
<evidence type="ECO:0000313" key="8">
    <source>
        <dbReference type="EMBL" id="MYM35855.1"/>
    </source>
</evidence>
<sequence length="553" mass="58420">MNNLKIGVRLRLAFGAMLALLLVIAYIGWSALAEARLRMDVVVNENNAKIKLSNTLQSELNLVARSVRNYILYPDPEMRGKMQRRIDGAQKNFNASMERLGALIGDQQGKQLYGQLQTLAPETLRLLGQVQVLVNDGKAADAPAFLLSSVQKQQDGTFALVNELIALQEKQNAEMVNEIHDDYAFAVRFLIGATLLAAALAATLAVLITRSITQPIDNAVMVAQAVAAGDLTRHVAVHGRDEASQLLTALQTMTTSLAAIVGQVRAGTDTIGTASREIASGNQDLSSRTEEQASSLEETASSMEELASTVKQSADNARQANGLAQSASEVALRGGHVVSQVVETMGSINDSSRRIVDIISVIDGIAFQTNILALNAAVEAARAGEQGRGFAVVASEVRTLAQRSAAAAKEIKALIDDSVVKVDAGAKLVDQAGTTMGEIVDSVRRVTDIMTEIALASQEQNVGIEQINQAIAQMDQVTQQNAALVEQSAAAAESMQQQALHLARAVDVFKLADGAATRPAPVSKPSASRAGVKRLAVGVASAKAVGADGWQAF</sequence>
<accession>A0ABW9V8K2</accession>
<evidence type="ECO:0000313" key="9">
    <source>
        <dbReference type="Proteomes" id="UP000449678"/>
    </source>
</evidence>
<organism evidence="8 9">
    <name type="scientific">Duganella lactea</name>
    <dbReference type="NCBI Taxonomy" id="2692173"/>
    <lineage>
        <taxon>Bacteria</taxon>
        <taxon>Pseudomonadati</taxon>
        <taxon>Pseudomonadota</taxon>
        <taxon>Betaproteobacteria</taxon>
        <taxon>Burkholderiales</taxon>
        <taxon>Oxalobacteraceae</taxon>
        <taxon>Telluria group</taxon>
        <taxon>Duganella</taxon>
    </lineage>
</organism>